<evidence type="ECO:0000313" key="2">
    <source>
        <dbReference type="EMBL" id="TID25355.1"/>
    </source>
</evidence>
<dbReference type="AlphaFoldDB" id="A0A4Z1PA30"/>
<dbReference type="Proteomes" id="UP000298493">
    <property type="component" value="Unassembled WGS sequence"/>
</dbReference>
<gene>
    <name evidence="2" type="ORF">E6O75_ATG04560</name>
</gene>
<evidence type="ECO:0000313" key="3">
    <source>
        <dbReference type="Proteomes" id="UP000298493"/>
    </source>
</evidence>
<name>A0A4Z1PA30_9PEZI</name>
<accession>A0A4Z1PA30</accession>
<keyword evidence="2" id="KW-0418">Kinase</keyword>
<feature type="transmembrane region" description="Helical" evidence="1">
    <location>
        <begin position="42"/>
        <end position="66"/>
    </location>
</feature>
<protein>
    <submittedName>
        <fullName evidence="2">Putative acetate kinase</fullName>
    </submittedName>
</protein>
<comment type="caution">
    <text evidence="2">The sequence shown here is derived from an EMBL/GenBank/DDBJ whole genome shotgun (WGS) entry which is preliminary data.</text>
</comment>
<dbReference type="GO" id="GO:0016301">
    <property type="term" value="F:kinase activity"/>
    <property type="evidence" value="ECO:0007669"/>
    <property type="project" value="UniProtKB-KW"/>
</dbReference>
<organism evidence="2 3">
    <name type="scientific">Venturia nashicola</name>
    <dbReference type="NCBI Taxonomy" id="86259"/>
    <lineage>
        <taxon>Eukaryota</taxon>
        <taxon>Fungi</taxon>
        <taxon>Dikarya</taxon>
        <taxon>Ascomycota</taxon>
        <taxon>Pezizomycotina</taxon>
        <taxon>Dothideomycetes</taxon>
        <taxon>Pleosporomycetidae</taxon>
        <taxon>Venturiales</taxon>
        <taxon>Venturiaceae</taxon>
        <taxon>Venturia</taxon>
    </lineage>
</organism>
<keyword evidence="2" id="KW-0808">Transferase</keyword>
<keyword evidence="1" id="KW-0472">Membrane</keyword>
<evidence type="ECO:0000256" key="1">
    <source>
        <dbReference type="SAM" id="Phobius"/>
    </source>
</evidence>
<sequence>MTCPLFEAVAEAGYNIQRRIFSDRWGFFSPPLLHPSIRFGEVLGFISICISTVICTVSLILVPIVLRKRPEKVNEPLVKILCWILVAYLPLVIMLWWTRNVYYRRVRSTKLPLPRDHQDEEEASDEKNLGEEGQLESEHQLYYEFEPQHHQAAEDFLAAYQHLEQHIQFYTYQIQLLEQRMMYQTSLAQAAEQHRYVTQHFGQTSQYQSTAGFPKMDSVDKIKQNVGYGTNYGSI</sequence>
<proteinExistence type="predicted"/>
<feature type="transmembrane region" description="Helical" evidence="1">
    <location>
        <begin position="78"/>
        <end position="97"/>
    </location>
</feature>
<keyword evidence="1" id="KW-0812">Transmembrane</keyword>
<keyword evidence="1" id="KW-1133">Transmembrane helix</keyword>
<keyword evidence="3" id="KW-1185">Reference proteome</keyword>
<dbReference type="EMBL" id="SNSC02000004">
    <property type="protein sequence ID" value="TID25355.1"/>
    <property type="molecule type" value="Genomic_DNA"/>
</dbReference>
<reference evidence="2 3" key="1">
    <citation type="submission" date="2019-04" db="EMBL/GenBank/DDBJ databases">
        <title>High contiguity whole genome sequence and gene annotation resource for two Venturia nashicola isolates.</title>
        <authorList>
            <person name="Prokchorchik M."/>
            <person name="Won K."/>
            <person name="Lee Y."/>
            <person name="Choi E.D."/>
            <person name="Segonzac C."/>
            <person name="Sohn K.H."/>
        </authorList>
    </citation>
    <scope>NUCLEOTIDE SEQUENCE [LARGE SCALE GENOMIC DNA]</scope>
    <source>
        <strain evidence="2 3">PRI2</strain>
    </source>
</reference>